<evidence type="ECO:0000256" key="1">
    <source>
        <dbReference type="ARBA" id="ARBA00022857"/>
    </source>
</evidence>
<evidence type="ECO:0000313" key="5">
    <source>
        <dbReference type="Proteomes" id="UP000770785"/>
    </source>
</evidence>
<dbReference type="InterPro" id="IPR013154">
    <property type="entry name" value="ADH-like_N"/>
</dbReference>
<dbReference type="EMBL" id="JAATJH010000001">
    <property type="protein sequence ID" value="NJC24651.1"/>
    <property type="molecule type" value="Genomic_DNA"/>
</dbReference>
<accession>A0ABX0X6M8</accession>
<keyword evidence="1" id="KW-0521">NADP</keyword>
<organism evidence="4 5">
    <name type="scientific">Neolewinella antarctica</name>
    <dbReference type="NCBI Taxonomy" id="442734"/>
    <lineage>
        <taxon>Bacteria</taxon>
        <taxon>Pseudomonadati</taxon>
        <taxon>Bacteroidota</taxon>
        <taxon>Saprospiria</taxon>
        <taxon>Saprospirales</taxon>
        <taxon>Lewinellaceae</taxon>
        <taxon>Neolewinella</taxon>
    </lineage>
</organism>
<dbReference type="Gene3D" id="3.40.50.720">
    <property type="entry name" value="NAD(P)-binding Rossmann-like Domain"/>
    <property type="match status" value="1"/>
</dbReference>
<dbReference type="PANTHER" id="PTHR48106:SF18">
    <property type="entry name" value="QUINONE OXIDOREDUCTASE PIG3"/>
    <property type="match status" value="1"/>
</dbReference>
<gene>
    <name evidence="4" type="ORF">GGR27_000132</name>
</gene>
<dbReference type="InterPro" id="IPR020843">
    <property type="entry name" value="ER"/>
</dbReference>
<dbReference type="Pfam" id="PF00107">
    <property type="entry name" value="ADH_zinc_N"/>
    <property type="match status" value="1"/>
</dbReference>
<dbReference type="SUPFAM" id="SSF50129">
    <property type="entry name" value="GroES-like"/>
    <property type="match status" value="1"/>
</dbReference>
<evidence type="ECO:0000256" key="2">
    <source>
        <dbReference type="ARBA" id="ARBA00023002"/>
    </source>
</evidence>
<dbReference type="SMART" id="SM00829">
    <property type="entry name" value="PKS_ER"/>
    <property type="match status" value="1"/>
</dbReference>
<dbReference type="NCBIfam" id="TIGR02824">
    <property type="entry name" value="quinone_pig3"/>
    <property type="match status" value="1"/>
</dbReference>
<dbReference type="Pfam" id="PF08240">
    <property type="entry name" value="ADH_N"/>
    <property type="match status" value="1"/>
</dbReference>
<reference evidence="4 5" key="1">
    <citation type="submission" date="2020-03" db="EMBL/GenBank/DDBJ databases">
        <title>Genomic Encyclopedia of Type Strains, Phase IV (KMG-IV): sequencing the most valuable type-strain genomes for metagenomic binning, comparative biology and taxonomic classification.</title>
        <authorList>
            <person name="Goeker M."/>
        </authorList>
    </citation>
    <scope>NUCLEOTIDE SEQUENCE [LARGE SCALE GENOMIC DNA]</scope>
    <source>
        <strain evidence="4 5">DSM 105096</strain>
    </source>
</reference>
<dbReference type="InterPro" id="IPR011032">
    <property type="entry name" value="GroES-like_sf"/>
</dbReference>
<dbReference type="RefSeq" id="WP_168035468.1">
    <property type="nucleotide sequence ID" value="NZ_JAATJH010000001.1"/>
</dbReference>
<dbReference type="Gene3D" id="3.90.180.10">
    <property type="entry name" value="Medium-chain alcohol dehydrogenases, catalytic domain"/>
    <property type="match status" value="1"/>
</dbReference>
<protein>
    <submittedName>
        <fullName evidence="4">PIG3 family NAD(P)H quinone oxidoreductase</fullName>
    </submittedName>
</protein>
<feature type="domain" description="Enoyl reductase (ER)" evidence="3">
    <location>
        <begin position="10"/>
        <end position="323"/>
    </location>
</feature>
<dbReference type="InterPro" id="IPR036291">
    <property type="entry name" value="NAD(P)-bd_dom_sf"/>
</dbReference>
<name>A0ABX0X6M8_9BACT</name>
<dbReference type="PANTHER" id="PTHR48106">
    <property type="entry name" value="QUINONE OXIDOREDUCTASE PIG3-RELATED"/>
    <property type="match status" value="1"/>
</dbReference>
<evidence type="ECO:0000313" key="4">
    <source>
        <dbReference type="EMBL" id="NJC24651.1"/>
    </source>
</evidence>
<evidence type="ECO:0000259" key="3">
    <source>
        <dbReference type="SMART" id="SM00829"/>
    </source>
</evidence>
<proteinExistence type="predicted"/>
<dbReference type="InterPro" id="IPR013149">
    <property type="entry name" value="ADH-like_C"/>
</dbReference>
<dbReference type="SUPFAM" id="SSF51735">
    <property type="entry name" value="NAD(P)-binding Rossmann-fold domains"/>
    <property type="match status" value="1"/>
</dbReference>
<dbReference type="CDD" id="cd05276">
    <property type="entry name" value="p53_inducible_oxidoreductase"/>
    <property type="match status" value="1"/>
</dbReference>
<sequence>MKALIYNEHGGPEKLIKTEVPDPVIAADEVLVAVVATSVNRADLLQLRGRYPGYERTGSILGLDLSGTVIEVGSEVSDLEVGDPVCALVDGGGYAQLAAVPAAMCLKLPANMSFTKAAALPEVFTVAYQCFDWLAQLTAGQSVLIHAGASGVGTAMVQYAKQKGARVFVTASAPKHAQLYDLGAEVCIDYKSEEFDEIVMSHTGGKGVDVLVDFIGGPYSKQNINTIAVDGTGIMLSQMGGRYAEEYDMSPILMKRLTIVGSTLRNRSDEYKRKLTADLRTHAWPLFGEGKLFALVDTIFDWDDARSALEYMESNANVGKIVITIGD</sequence>
<keyword evidence="5" id="KW-1185">Reference proteome</keyword>
<comment type="caution">
    <text evidence="4">The sequence shown here is derived from an EMBL/GenBank/DDBJ whole genome shotgun (WGS) entry which is preliminary data.</text>
</comment>
<keyword evidence="2" id="KW-0560">Oxidoreductase</keyword>
<dbReference type="InterPro" id="IPR014189">
    <property type="entry name" value="Quinone_OxRdtase_PIG3"/>
</dbReference>
<dbReference type="Proteomes" id="UP000770785">
    <property type="component" value="Unassembled WGS sequence"/>
</dbReference>